<comment type="caution">
    <text evidence="7">The sequence shown here is derived from an EMBL/GenBank/DDBJ whole genome shotgun (WGS) entry which is preliminary data.</text>
</comment>
<dbReference type="Proteomes" id="UP000033121">
    <property type="component" value="Unassembled WGS sequence"/>
</dbReference>
<dbReference type="PANTHER" id="PTHR43788:SF8">
    <property type="entry name" value="DNA-BINDING PROTEIN SMUBP-2"/>
    <property type="match status" value="1"/>
</dbReference>
<dbReference type="InterPro" id="IPR003593">
    <property type="entry name" value="AAA+_ATPase"/>
</dbReference>
<dbReference type="Gene3D" id="3.40.50.300">
    <property type="entry name" value="P-loop containing nucleotide triphosphate hydrolases"/>
    <property type="match status" value="2"/>
</dbReference>
<dbReference type="FunFam" id="3.40.50.300:FF:000326">
    <property type="entry name" value="P-loop containing nucleoside triphosphate hydrolase"/>
    <property type="match status" value="1"/>
</dbReference>
<gene>
    <name evidence="7" type="ORF">FPE01S_02_03380</name>
</gene>
<keyword evidence="4" id="KW-0347">Helicase</keyword>
<dbReference type="InterPro" id="IPR041679">
    <property type="entry name" value="DNA2/NAM7-like_C"/>
</dbReference>
<feature type="domain" description="AAA+ ATPase" evidence="6">
    <location>
        <begin position="224"/>
        <end position="402"/>
    </location>
</feature>
<dbReference type="Pfam" id="PF13087">
    <property type="entry name" value="AAA_12"/>
    <property type="match status" value="1"/>
</dbReference>
<reference evidence="7 8" key="1">
    <citation type="submission" date="2015-04" db="EMBL/GenBank/DDBJ databases">
        <title>Whole genome shotgun sequence of Flavihumibacter petaseus NBRC 106054.</title>
        <authorList>
            <person name="Miyazawa S."/>
            <person name="Hosoyama A."/>
            <person name="Hashimoto M."/>
            <person name="Noguchi M."/>
            <person name="Tsuchikane K."/>
            <person name="Ohji S."/>
            <person name="Yamazoe A."/>
            <person name="Ichikawa N."/>
            <person name="Kimura A."/>
            <person name="Fujita N."/>
        </authorList>
    </citation>
    <scope>NUCLEOTIDE SEQUENCE [LARGE SCALE GENOMIC DNA]</scope>
    <source>
        <strain evidence="7 8">NBRC 106054</strain>
    </source>
</reference>
<dbReference type="GO" id="GO:0016787">
    <property type="term" value="F:hydrolase activity"/>
    <property type="evidence" value="ECO:0007669"/>
    <property type="project" value="UniProtKB-KW"/>
</dbReference>
<dbReference type="PANTHER" id="PTHR43788">
    <property type="entry name" value="DNA2/NAM7 HELICASE FAMILY MEMBER"/>
    <property type="match status" value="1"/>
</dbReference>
<dbReference type="InterPro" id="IPR047187">
    <property type="entry name" value="SF1_C_Upf1"/>
</dbReference>
<dbReference type="AlphaFoldDB" id="A0A0E9N057"/>
<dbReference type="STRING" id="1220578.FPE01S_02_03380"/>
<evidence type="ECO:0000256" key="2">
    <source>
        <dbReference type="ARBA" id="ARBA00022741"/>
    </source>
</evidence>
<dbReference type="Gene3D" id="2.40.30.270">
    <property type="match status" value="1"/>
</dbReference>
<keyword evidence="2" id="KW-0547">Nucleotide-binding</keyword>
<keyword evidence="8" id="KW-1185">Reference proteome</keyword>
<dbReference type="Pfam" id="PF13086">
    <property type="entry name" value="AAA_11"/>
    <property type="match status" value="1"/>
</dbReference>
<dbReference type="InterPro" id="IPR027417">
    <property type="entry name" value="P-loop_NTPase"/>
</dbReference>
<dbReference type="GO" id="GO:0005694">
    <property type="term" value="C:chromosome"/>
    <property type="evidence" value="ECO:0007669"/>
    <property type="project" value="UniProtKB-ARBA"/>
</dbReference>
<evidence type="ECO:0000256" key="5">
    <source>
        <dbReference type="ARBA" id="ARBA00022840"/>
    </source>
</evidence>
<evidence type="ECO:0000256" key="3">
    <source>
        <dbReference type="ARBA" id="ARBA00022801"/>
    </source>
</evidence>
<keyword evidence="3" id="KW-0378">Hydrolase</keyword>
<proteinExistence type="inferred from homology"/>
<evidence type="ECO:0000256" key="4">
    <source>
        <dbReference type="ARBA" id="ARBA00022806"/>
    </source>
</evidence>
<sequence length="669" mass="74606">MAQSGYKDADRYPFHTVAPLMKSFYLSNFAHMDYFSRLLSLLETERKEDRETWRRLTHENPVSERRANGMSWYPIAIKGTEIGRGDYITIEIERTTHTDTVHQFRSGMPASLFSQHDPETDRLDGIITWLSGNTLKLSLSVDELPRWTREGKLGVDLLFDENSYDEMRSALQQASKRLDHREDGTLIRILTKTGEVSPAAPLPPFQFTGLNPAQAAAAQAALEAKELAILHGPPGTGKTITLVALLKAAFSGHLRAGEQVLVVAPSNAAVDLLSERLSVAGLKVVRIGNPARVAEKQLNLTLDYQMSAHPQMKQIKALRRQASEYRNLAHKYKRSFGKAERDQRKALFDEAGKIMKEVMATENYIAGDILERAQVITATLVGAANTTLNNRSFAMVVMDEAGQALEPAAWIPVLKTRKLIMAGDHHQLSPTVKSADAANGGLSETLLQKMAAALPQQVFLLSMQYRMHQLIMEFPSRQFYNGHLVAAPAVATRTLPDDQLPLSFVDTAGCGYEEKREGTGICNPEEADFLMLHLRQLVDQIRSKFPGNQLPDIGIISPYRLQVEILQDKLEEQGPEFYPRSLVTANTIDSFQGQERDIIYISLARSNTEGTIGFLADVRRMNVAVTRAKKKLVIIGDSATLSQYPFYSDFIHFAGESGAHESAWTYLYD</sequence>
<evidence type="ECO:0000259" key="6">
    <source>
        <dbReference type="SMART" id="SM00382"/>
    </source>
</evidence>
<organism evidence="7 8">
    <name type="scientific">Flavihumibacter petaseus NBRC 106054</name>
    <dbReference type="NCBI Taxonomy" id="1220578"/>
    <lineage>
        <taxon>Bacteria</taxon>
        <taxon>Pseudomonadati</taxon>
        <taxon>Bacteroidota</taxon>
        <taxon>Chitinophagia</taxon>
        <taxon>Chitinophagales</taxon>
        <taxon>Chitinophagaceae</taxon>
        <taxon>Flavihumibacter</taxon>
    </lineage>
</organism>
<dbReference type="EMBL" id="BBWV01000002">
    <property type="protein sequence ID" value="GAO43234.1"/>
    <property type="molecule type" value="Genomic_DNA"/>
</dbReference>
<protein>
    <submittedName>
        <fullName evidence="7">Putative ATPase</fullName>
    </submittedName>
</protein>
<dbReference type="CDD" id="cd18808">
    <property type="entry name" value="SF1_C_Upf1"/>
    <property type="match status" value="1"/>
</dbReference>
<dbReference type="SUPFAM" id="SSF52540">
    <property type="entry name" value="P-loop containing nucleoside triphosphate hydrolases"/>
    <property type="match status" value="1"/>
</dbReference>
<dbReference type="SMART" id="SM00382">
    <property type="entry name" value="AAA"/>
    <property type="match status" value="1"/>
</dbReference>
<evidence type="ECO:0000313" key="7">
    <source>
        <dbReference type="EMBL" id="GAO43234.1"/>
    </source>
</evidence>
<dbReference type="InterPro" id="IPR050534">
    <property type="entry name" value="Coronavir_polyprotein_1ab"/>
</dbReference>
<dbReference type="GO" id="GO:0005524">
    <property type="term" value="F:ATP binding"/>
    <property type="evidence" value="ECO:0007669"/>
    <property type="project" value="UniProtKB-KW"/>
</dbReference>
<accession>A0A0E9N057</accession>
<dbReference type="InterPro" id="IPR041677">
    <property type="entry name" value="DNA2/NAM7_AAA_11"/>
</dbReference>
<evidence type="ECO:0000256" key="1">
    <source>
        <dbReference type="ARBA" id="ARBA00007913"/>
    </source>
</evidence>
<name>A0A0E9N057_9BACT</name>
<keyword evidence="5" id="KW-0067">ATP-binding</keyword>
<comment type="similarity">
    <text evidence="1">Belongs to the DNA2/NAM7 helicase family.</text>
</comment>
<dbReference type="GO" id="GO:0043139">
    <property type="term" value="F:5'-3' DNA helicase activity"/>
    <property type="evidence" value="ECO:0007669"/>
    <property type="project" value="TreeGrafter"/>
</dbReference>
<evidence type="ECO:0000313" key="8">
    <source>
        <dbReference type="Proteomes" id="UP000033121"/>
    </source>
</evidence>